<dbReference type="STRING" id="633149.Bresu_1976"/>
<accession>D9QI29</accession>
<dbReference type="InterPro" id="IPR032710">
    <property type="entry name" value="NTF2-like_dom_sf"/>
</dbReference>
<evidence type="ECO:0000313" key="3">
    <source>
        <dbReference type="Proteomes" id="UP000002696"/>
    </source>
</evidence>
<feature type="domain" description="SnoaL-like" evidence="1">
    <location>
        <begin position="22"/>
        <end position="138"/>
    </location>
</feature>
<dbReference type="BioCyc" id="BSUB633149:G1GM8-1972-MONOMER"/>
<name>D9QI29_BRESC</name>
<sequence length="165" mass="17774">MSILLVALAGLTLQTSTPEADVAAVLDSLNAASTAADGEAYFALFSPDARFVGTDAGEHWTMTEFRTYAGPVFARGRGWSYPATERTITIAPIDCKCIAWFEEKLTNDSYGRTRGSGVLRLTDEGWKIEQYVLSLAVPNDIASPIADIIKTLETAQALAETRPAP</sequence>
<gene>
    <name evidence="2" type="ordered locus">Bresu_1976</name>
</gene>
<protein>
    <recommendedName>
        <fullName evidence="1">SnoaL-like domain-containing protein</fullName>
    </recommendedName>
</protein>
<dbReference type="InterPro" id="IPR037401">
    <property type="entry name" value="SnoaL-like"/>
</dbReference>
<dbReference type="Gene3D" id="3.10.450.50">
    <property type="match status" value="1"/>
</dbReference>
<organism evidence="2 3">
    <name type="scientific">Brevundimonas subvibrioides (strain ATCC 15264 / DSM 4735 / LMG 14903 / NBRC 16000 / CB 81)</name>
    <name type="common">Caulobacter subvibrioides</name>
    <dbReference type="NCBI Taxonomy" id="633149"/>
    <lineage>
        <taxon>Bacteria</taxon>
        <taxon>Pseudomonadati</taxon>
        <taxon>Pseudomonadota</taxon>
        <taxon>Alphaproteobacteria</taxon>
        <taxon>Caulobacterales</taxon>
        <taxon>Caulobacteraceae</taxon>
        <taxon>Brevundimonas</taxon>
    </lineage>
</organism>
<dbReference type="Pfam" id="PF13474">
    <property type="entry name" value="SnoaL_3"/>
    <property type="match status" value="1"/>
</dbReference>
<evidence type="ECO:0000259" key="1">
    <source>
        <dbReference type="Pfam" id="PF13474"/>
    </source>
</evidence>
<proteinExistence type="predicted"/>
<dbReference type="OrthoDB" id="271716at2"/>
<evidence type="ECO:0000313" key="2">
    <source>
        <dbReference type="EMBL" id="ADL01287.1"/>
    </source>
</evidence>
<dbReference type="HOGENOM" id="CLU_119548_1_0_5"/>
<dbReference type="RefSeq" id="WP_013269388.1">
    <property type="nucleotide sequence ID" value="NC_014375.1"/>
</dbReference>
<keyword evidence="3" id="KW-1185">Reference proteome</keyword>
<dbReference type="EMBL" id="CP002102">
    <property type="protein sequence ID" value="ADL01287.1"/>
    <property type="molecule type" value="Genomic_DNA"/>
</dbReference>
<dbReference type="Proteomes" id="UP000002696">
    <property type="component" value="Chromosome"/>
</dbReference>
<dbReference type="InParanoid" id="D9QI29"/>
<dbReference type="AlphaFoldDB" id="D9QI29"/>
<dbReference type="KEGG" id="bsb:Bresu_1976"/>
<dbReference type="SUPFAM" id="SSF54427">
    <property type="entry name" value="NTF2-like"/>
    <property type="match status" value="1"/>
</dbReference>
<dbReference type="eggNOG" id="COG4319">
    <property type="taxonomic scope" value="Bacteria"/>
</dbReference>
<reference evidence="3" key="1">
    <citation type="journal article" date="2011" name="J. Bacteriol.">
        <title>Genome sequences of eight morphologically diverse alphaproteobacteria.</title>
        <authorList>
            <consortium name="US DOE Joint Genome Institute"/>
            <person name="Brown P.J."/>
            <person name="Kysela D.T."/>
            <person name="Buechlein A."/>
            <person name="Hemmerich C."/>
            <person name="Brun Y.V."/>
        </authorList>
    </citation>
    <scope>NUCLEOTIDE SEQUENCE [LARGE SCALE GENOMIC DNA]</scope>
    <source>
        <strain evidence="3">ATCC 15264 / DSM 4735 / LMG 14903 / NBRC 16000 / CB 81</strain>
    </source>
</reference>